<proteinExistence type="predicted"/>
<name>A0A9P3UWU3_9MYCO</name>
<dbReference type="GeneID" id="83629152"/>
<feature type="region of interest" description="Disordered" evidence="1">
    <location>
        <begin position="209"/>
        <end position="232"/>
    </location>
</feature>
<comment type="caution">
    <text evidence="4">The sequence shown here is derived from an EMBL/GenBank/DDBJ whole genome shotgun (WGS) entry which is preliminary data.</text>
</comment>
<evidence type="ECO:0008006" key="6">
    <source>
        <dbReference type="Google" id="ProtNLM"/>
    </source>
</evidence>
<dbReference type="RefSeq" id="WP_236982428.1">
    <property type="nucleotide sequence ID" value="NZ_BRXE01000010.1"/>
</dbReference>
<evidence type="ECO:0000313" key="3">
    <source>
        <dbReference type="EMBL" id="GLB82258.1"/>
    </source>
</evidence>
<organism evidence="4 5">
    <name type="scientific">Mycobacterium kiyosense</name>
    <dbReference type="NCBI Taxonomy" id="2871094"/>
    <lineage>
        <taxon>Bacteria</taxon>
        <taxon>Bacillati</taxon>
        <taxon>Actinomycetota</taxon>
        <taxon>Actinomycetes</taxon>
        <taxon>Mycobacteriales</taxon>
        <taxon>Mycobacteriaceae</taxon>
        <taxon>Mycobacterium</taxon>
    </lineage>
</organism>
<evidence type="ECO:0000313" key="5">
    <source>
        <dbReference type="Proteomes" id="UP001064782"/>
    </source>
</evidence>
<dbReference type="EMBL" id="BRXE01000010">
    <property type="protein sequence ID" value="GLB82258.1"/>
    <property type="molecule type" value="Genomic_DNA"/>
</dbReference>
<gene>
    <name evidence="4" type="ORF">Mkiyose1413_19120</name>
    <name evidence="3" type="ORF">SRL2020028_15140</name>
</gene>
<feature type="signal peptide" evidence="2">
    <location>
        <begin position="1"/>
        <end position="30"/>
    </location>
</feature>
<dbReference type="Proteomes" id="UP001064782">
    <property type="component" value="Unassembled WGS sequence"/>
</dbReference>
<feature type="chain" id="PRO_5040295218" description="Lipoprotein" evidence="2">
    <location>
        <begin position="31"/>
        <end position="232"/>
    </location>
</feature>
<evidence type="ECO:0000256" key="2">
    <source>
        <dbReference type="SAM" id="SignalP"/>
    </source>
</evidence>
<evidence type="ECO:0000256" key="1">
    <source>
        <dbReference type="SAM" id="MobiDB-lite"/>
    </source>
</evidence>
<reference evidence="4" key="1">
    <citation type="submission" date="2022-08" db="EMBL/GenBank/DDBJ databases">
        <title>Mycobacterium kiyosense sp. nov., scotochromogenic slow-glowing species isolated from respiratory specimens.</title>
        <authorList>
            <person name="Fukano H."/>
            <person name="Kazumi Y."/>
            <person name="Sakagami N."/>
            <person name="Ato M."/>
            <person name="Mitarai S."/>
            <person name="Hoshino Y."/>
        </authorList>
    </citation>
    <scope>NUCLEOTIDE SEQUENCE</scope>
    <source>
        <strain evidence="4">1413</strain>
        <strain evidence="3">SRL2020-028</strain>
    </source>
</reference>
<dbReference type="EMBL" id="BRZI01000010">
    <property type="protein sequence ID" value="GLD30029.1"/>
    <property type="molecule type" value="Genomic_DNA"/>
</dbReference>
<dbReference type="AlphaFoldDB" id="A0A9P3UWU3"/>
<keyword evidence="5" id="KW-1185">Reference proteome</keyword>
<dbReference type="Proteomes" id="UP001165663">
    <property type="component" value="Unassembled WGS sequence"/>
</dbReference>
<evidence type="ECO:0000313" key="4">
    <source>
        <dbReference type="EMBL" id="GLD30029.1"/>
    </source>
</evidence>
<sequence>MLVDSVIGRAFASITCAVAGVLVLVSCSCAHTPATSKVPTTSIAAPAGYQIPRNVLYAEHWVVTPAVDLMSSEGTYIRAYTEANHVADDNVDRAEGSYPGFAKAARDRSYDWLGTGLPAKGFYTNWVLNFAVAPDGSATATVCYAGEVSLNGSFPDNYGIFKRTITFQRTGVAPPSNQKGPARAPVASVFGDWYTSKFLSMYPPWDPECAADPPPVDKGPVSSPGWPDHLGT</sequence>
<keyword evidence="2" id="KW-0732">Signal</keyword>
<accession>A0A9P3UWU3</accession>
<protein>
    <recommendedName>
        <fullName evidence="6">Lipoprotein</fullName>
    </recommendedName>
</protein>